<keyword evidence="5 6" id="KW-0560">Oxidoreductase</keyword>
<dbReference type="Gene3D" id="3.20.20.220">
    <property type="match status" value="1"/>
</dbReference>
<gene>
    <name evidence="7" type="ORF">Fot_33688</name>
</gene>
<dbReference type="InterPro" id="IPR003171">
    <property type="entry name" value="Mehydrof_redctse-like"/>
</dbReference>
<evidence type="ECO:0000313" key="8">
    <source>
        <dbReference type="Proteomes" id="UP001604277"/>
    </source>
</evidence>
<dbReference type="Proteomes" id="UP001604277">
    <property type="component" value="Unassembled WGS sequence"/>
</dbReference>
<name>A0ABD1TBI8_9LAMI</name>
<evidence type="ECO:0000256" key="6">
    <source>
        <dbReference type="RuleBase" id="RU003862"/>
    </source>
</evidence>
<protein>
    <recommendedName>
        <fullName evidence="6">Methylenetetrahydrofolate reductase</fullName>
    </recommendedName>
</protein>
<comment type="pathway">
    <text evidence="2 6">One-carbon metabolism; tetrahydrofolate interconversion.</text>
</comment>
<evidence type="ECO:0000256" key="5">
    <source>
        <dbReference type="ARBA" id="ARBA00023002"/>
    </source>
</evidence>
<comment type="similarity">
    <text evidence="6">Belongs to the methylenetetrahydrofolate reductase family.</text>
</comment>
<evidence type="ECO:0000256" key="3">
    <source>
        <dbReference type="ARBA" id="ARBA00022630"/>
    </source>
</evidence>
<dbReference type="EMBL" id="JBFOLJ010000009">
    <property type="protein sequence ID" value="KAL2510041.1"/>
    <property type="molecule type" value="Genomic_DNA"/>
</dbReference>
<keyword evidence="8" id="KW-1185">Reference proteome</keyword>
<dbReference type="SUPFAM" id="SSF51730">
    <property type="entry name" value="FAD-linked oxidoreductase"/>
    <property type="match status" value="1"/>
</dbReference>
<reference evidence="8" key="1">
    <citation type="submission" date="2024-07" db="EMBL/GenBank/DDBJ databases">
        <title>Two chromosome-level genome assemblies of Korean endemic species Abeliophyllum distichum and Forsythia ovata (Oleaceae).</title>
        <authorList>
            <person name="Jang H."/>
        </authorList>
    </citation>
    <scope>NUCLEOTIDE SEQUENCE [LARGE SCALE GENOMIC DNA]</scope>
</reference>
<sequence length="102" mass="11739">MPVEKNDHVLSTIKTNGIQNVLALRGDPLHDQDKLVQVKGGFRWRYPLEYMAAMIVAFRKAYVTYSSKQIGKLEQEKFISECINDEIFKMFCNVRNGAKILS</sequence>
<dbReference type="AlphaFoldDB" id="A0ABD1TBI8"/>
<keyword evidence="3 6" id="KW-0285">Flavoprotein</keyword>
<organism evidence="7 8">
    <name type="scientific">Forsythia ovata</name>
    <dbReference type="NCBI Taxonomy" id="205694"/>
    <lineage>
        <taxon>Eukaryota</taxon>
        <taxon>Viridiplantae</taxon>
        <taxon>Streptophyta</taxon>
        <taxon>Embryophyta</taxon>
        <taxon>Tracheophyta</taxon>
        <taxon>Spermatophyta</taxon>
        <taxon>Magnoliopsida</taxon>
        <taxon>eudicotyledons</taxon>
        <taxon>Gunneridae</taxon>
        <taxon>Pentapetalae</taxon>
        <taxon>asterids</taxon>
        <taxon>lamiids</taxon>
        <taxon>Lamiales</taxon>
        <taxon>Oleaceae</taxon>
        <taxon>Forsythieae</taxon>
        <taxon>Forsythia</taxon>
    </lineage>
</organism>
<evidence type="ECO:0000256" key="1">
    <source>
        <dbReference type="ARBA" id="ARBA00001974"/>
    </source>
</evidence>
<evidence type="ECO:0000313" key="7">
    <source>
        <dbReference type="EMBL" id="KAL2510041.1"/>
    </source>
</evidence>
<accession>A0ABD1TBI8</accession>
<dbReference type="GO" id="GO:0016491">
    <property type="term" value="F:oxidoreductase activity"/>
    <property type="evidence" value="ECO:0007669"/>
    <property type="project" value="UniProtKB-KW"/>
</dbReference>
<evidence type="ECO:0000256" key="4">
    <source>
        <dbReference type="ARBA" id="ARBA00022827"/>
    </source>
</evidence>
<comment type="cofactor">
    <cofactor evidence="1 6">
        <name>FAD</name>
        <dbReference type="ChEBI" id="CHEBI:57692"/>
    </cofactor>
</comment>
<evidence type="ECO:0000256" key="2">
    <source>
        <dbReference type="ARBA" id="ARBA00004777"/>
    </source>
</evidence>
<keyword evidence="4 6" id="KW-0274">FAD</keyword>
<dbReference type="Pfam" id="PF02219">
    <property type="entry name" value="MTHFR"/>
    <property type="match status" value="1"/>
</dbReference>
<comment type="caution">
    <text evidence="7">The sequence shown here is derived from an EMBL/GenBank/DDBJ whole genome shotgun (WGS) entry which is preliminary data.</text>
</comment>
<proteinExistence type="inferred from homology"/>
<dbReference type="InterPro" id="IPR029041">
    <property type="entry name" value="FAD-linked_oxidoreductase-like"/>
</dbReference>